<organism evidence="2 3">
    <name type="scientific">Caerostris extrusa</name>
    <name type="common">Bark spider</name>
    <name type="synonym">Caerostris bankana</name>
    <dbReference type="NCBI Taxonomy" id="172846"/>
    <lineage>
        <taxon>Eukaryota</taxon>
        <taxon>Metazoa</taxon>
        <taxon>Ecdysozoa</taxon>
        <taxon>Arthropoda</taxon>
        <taxon>Chelicerata</taxon>
        <taxon>Arachnida</taxon>
        <taxon>Araneae</taxon>
        <taxon>Araneomorphae</taxon>
        <taxon>Entelegynae</taxon>
        <taxon>Araneoidea</taxon>
        <taxon>Araneidae</taxon>
        <taxon>Caerostris</taxon>
    </lineage>
</organism>
<dbReference type="Proteomes" id="UP001054945">
    <property type="component" value="Unassembled WGS sequence"/>
</dbReference>
<reference evidence="2 3" key="1">
    <citation type="submission" date="2021-06" db="EMBL/GenBank/DDBJ databases">
        <title>Caerostris extrusa draft genome.</title>
        <authorList>
            <person name="Kono N."/>
            <person name="Arakawa K."/>
        </authorList>
    </citation>
    <scope>NUCLEOTIDE SEQUENCE [LARGE SCALE GENOMIC DNA]</scope>
</reference>
<comment type="caution">
    <text evidence="2">The sequence shown here is derived from an EMBL/GenBank/DDBJ whole genome shotgun (WGS) entry which is preliminary data.</text>
</comment>
<feature type="compositionally biased region" description="Basic and acidic residues" evidence="1">
    <location>
        <begin position="50"/>
        <end position="71"/>
    </location>
</feature>
<evidence type="ECO:0000313" key="3">
    <source>
        <dbReference type="Proteomes" id="UP001054945"/>
    </source>
</evidence>
<proteinExistence type="predicted"/>
<gene>
    <name evidence="2" type="ORF">CEXT_555051</name>
</gene>
<evidence type="ECO:0000313" key="2">
    <source>
        <dbReference type="EMBL" id="GIY97234.1"/>
    </source>
</evidence>
<sequence length="130" mass="14898">MNLFPVLIFPSEEVNLSCLILRTAESERSLFFFPGVNSFNRRREGGVLVRKPDRLTGSNREGREKFDDSVHSTDPPSSKLWWDLGPLQIERCLTTADPFKARSQNRVWPAVYFPVTTVNLVDARCLHYGL</sequence>
<keyword evidence="3" id="KW-1185">Reference proteome</keyword>
<name>A0AAV4XTP9_CAEEX</name>
<protein>
    <submittedName>
        <fullName evidence="2">Uncharacterized protein</fullName>
    </submittedName>
</protein>
<feature type="region of interest" description="Disordered" evidence="1">
    <location>
        <begin position="50"/>
        <end position="77"/>
    </location>
</feature>
<evidence type="ECO:0000256" key="1">
    <source>
        <dbReference type="SAM" id="MobiDB-lite"/>
    </source>
</evidence>
<dbReference type="EMBL" id="BPLR01000756">
    <property type="protein sequence ID" value="GIY97234.1"/>
    <property type="molecule type" value="Genomic_DNA"/>
</dbReference>
<accession>A0AAV4XTP9</accession>
<dbReference type="AlphaFoldDB" id="A0AAV4XTP9"/>